<feature type="non-terminal residue" evidence="2">
    <location>
        <position position="1"/>
    </location>
</feature>
<sequence length="80" mass="8975">DIVTPLINPPRPSSSERIHSPCLQPIHSTNTDQTEPIFVSITNNINHDSQSQSPVVISKRMASTSTCLTEKQKEKLRTRH</sequence>
<protein>
    <submittedName>
        <fullName evidence="2">Uncharacterized protein</fullName>
    </submittedName>
</protein>
<feature type="region of interest" description="Disordered" evidence="1">
    <location>
        <begin position="1"/>
        <end position="32"/>
    </location>
</feature>
<dbReference type="EMBL" id="CAJOBI010088589">
    <property type="protein sequence ID" value="CAF4531056.1"/>
    <property type="molecule type" value="Genomic_DNA"/>
</dbReference>
<organism evidence="2 4">
    <name type="scientific">Rotaria magnacalcarata</name>
    <dbReference type="NCBI Taxonomy" id="392030"/>
    <lineage>
        <taxon>Eukaryota</taxon>
        <taxon>Metazoa</taxon>
        <taxon>Spiralia</taxon>
        <taxon>Gnathifera</taxon>
        <taxon>Rotifera</taxon>
        <taxon>Eurotatoria</taxon>
        <taxon>Bdelloidea</taxon>
        <taxon>Philodinida</taxon>
        <taxon>Philodinidae</taxon>
        <taxon>Rotaria</taxon>
    </lineage>
</organism>
<dbReference type="AlphaFoldDB" id="A0A8S2Y118"/>
<dbReference type="EMBL" id="CAJOBJ010114625">
    <property type="protein sequence ID" value="CAF4647861.1"/>
    <property type="molecule type" value="Genomic_DNA"/>
</dbReference>
<dbReference type="Proteomes" id="UP000681720">
    <property type="component" value="Unassembled WGS sequence"/>
</dbReference>
<evidence type="ECO:0000313" key="3">
    <source>
        <dbReference type="EMBL" id="CAF4647861.1"/>
    </source>
</evidence>
<gene>
    <name evidence="3" type="ORF">GIL414_LOCUS40926</name>
    <name evidence="2" type="ORF">SMN809_LOCUS36236</name>
</gene>
<evidence type="ECO:0000313" key="2">
    <source>
        <dbReference type="EMBL" id="CAF4531056.1"/>
    </source>
</evidence>
<name>A0A8S2Y118_9BILA</name>
<feature type="non-terminal residue" evidence="2">
    <location>
        <position position="80"/>
    </location>
</feature>
<evidence type="ECO:0000256" key="1">
    <source>
        <dbReference type="SAM" id="MobiDB-lite"/>
    </source>
</evidence>
<accession>A0A8S2Y118</accession>
<reference evidence="2" key="1">
    <citation type="submission" date="2021-02" db="EMBL/GenBank/DDBJ databases">
        <authorList>
            <person name="Nowell W R."/>
        </authorList>
    </citation>
    <scope>NUCLEOTIDE SEQUENCE</scope>
</reference>
<dbReference type="Proteomes" id="UP000676336">
    <property type="component" value="Unassembled WGS sequence"/>
</dbReference>
<proteinExistence type="predicted"/>
<evidence type="ECO:0000313" key="4">
    <source>
        <dbReference type="Proteomes" id="UP000676336"/>
    </source>
</evidence>
<comment type="caution">
    <text evidence="2">The sequence shown here is derived from an EMBL/GenBank/DDBJ whole genome shotgun (WGS) entry which is preliminary data.</text>
</comment>